<gene>
    <name evidence="3" type="ORF">DB313_05990</name>
</gene>
<keyword evidence="1" id="KW-0175">Coiled coil</keyword>
<dbReference type="AlphaFoldDB" id="A0A386PPH0"/>
<keyword evidence="3" id="KW-0614">Plasmid</keyword>
<dbReference type="PROSITE" id="PS51257">
    <property type="entry name" value="PROKAR_LIPOPROTEIN"/>
    <property type="match status" value="1"/>
</dbReference>
<feature type="coiled-coil region" evidence="1">
    <location>
        <begin position="256"/>
        <end position="290"/>
    </location>
</feature>
<feature type="coiled-coil region" evidence="1">
    <location>
        <begin position="157"/>
        <end position="184"/>
    </location>
</feature>
<dbReference type="KEGG" id="btur:DB313_05990"/>
<evidence type="ECO:0000313" key="3">
    <source>
        <dbReference type="EMBL" id="AYE37052.1"/>
    </source>
</evidence>
<keyword evidence="4" id="KW-1185">Reference proteome</keyword>
<feature type="region of interest" description="Disordered" evidence="2">
    <location>
        <begin position="36"/>
        <end position="94"/>
    </location>
</feature>
<sequence>MKLMIKALIIISLVSSVMSCKLYEKLLDKVEDSLEKEVSIKSPDKPDTDAVTDMQDTSEQNSGRSGRRVRSVADASQSGQEEAAVGGDVNGSREDPGQIVVDQYSVVAENSVSDKDVLTNAQKDVLKQFDKEYREAKDISEKVDSYLKVVGGISEDLEEIKYKLDEMKDEITNVEADFKKARNGSNREAKKILSSLHQAIDKVKASRNYADLTFYTDAEGSLEGSKSSFNNAKSQAEIALSDIKSIDRAMGVSYNLHKAKESLSRAEKQLEEAKENQEKLKTQMIQVDKEFDVLKSIWGKLKEVMKN</sequence>
<evidence type="ECO:0000256" key="2">
    <source>
        <dbReference type="SAM" id="MobiDB-lite"/>
    </source>
</evidence>
<proteinExistence type="predicted"/>
<evidence type="ECO:0000313" key="4">
    <source>
        <dbReference type="Proteomes" id="UP000275571"/>
    </source>
</evidence>
<feature type="compositionally biased region" description="Basic and acidic residues" evidence="2">
    <location>
        <begin position="36"/>
        <end position="48"/>
    </location>
</feature>
<name>A0A386PPH0_9SPIR</name>
<organism evidence="3 4">
    <name type="scientific">Borrelia turcica IST7</name>
    <dbReference type="NCBI Taxonomy" id="1104446"/>
    <lineage>
        <taxon>Bacteria</taxon>
        <taxon>Pseudomonadati</taxon>
        <taxon>Spirochaetota</taxon>
        <taxon>Spirochaetia</taxon>
        <taxon>Spirochaetales</taxon>
        <taxon>Borreliaceae</taxon>
        <taxon>Borrelia</taxon>
    </lineage>
</organism>
<protein>
    <submittedName>
        <fullName evidence="3">Uncharacterized protein</fullName>
    </submittedName>
</protein>
<dbReference type="SUPFAM" id="SSF161270">
    <property type="entry name" value="PspA lactotransferrin-binding region"/>
    <property type="match status" value="1"/>
</dbReference>
<accession>A0A386PPH0</accession>
<dbReference type="RefSeq" id="WP_120104973.1">
    <property type="nucleotide sequence ID" value="NZ_CP028890.1"/>
</dbReference>
<reference evidence="3 4" key="1">
    <citation type="journal article" date="2018" name="Infect. Genet. Evol.">
        <title>Genome-wide analysis of Borrelia turcica and 'Candidatus Borrelia tachyglossi' shows relapsing fever-like genomes with unique genomic links to Lyme disease Borrelia.</title>
        <authorList>
            <person name="Gofton A.W."/>
            <person name="Margos G."/>
            <person name="Fingerle V."/>
            <person name="Hepner S."/>
            <person name="Loh S.M."/>
            <person name="Ryan U."/>
            <person name="Irwin P."/>
            <person name="Oskam C.L."/>
        </authorList>
    </citation>
    <scope>NUCLEOTIDE SEQUENCE [LARGE SCALE GENOMIC DNA]</scope>
    <source>
        <strain evidence="3 4">IST7</strain>
        <plasmid evidence="3">lp34</plasmid>
    </source>
</reference>
<dbReference type="EMBL" id="CP028890">
    <property type="protein sequence ID" value="AYE37052.1"/>
    <property type="molecule type" value="Genomic_DNA"/>
</dbReference>
<evidence type="ECO:0000256" key="1">
    <source>
        <dbReference type="SAM" id="Coils"/>
    </source>
</evidence>
<dbReference type="Proteomes" id="UP000275571">
    <property type="component" value="Plasmid lp34"/>
</dbReference>
<geneLocation type="plasmid" evidence="3 4">
    <name>lp34</name>
</geneLocation>